<gene>
    <name evidence="1" type="ordered locus">KPK_A0033</name>
</gene>
<dbReference type="AlphaFoldDB" id="B5RJV9"/>
<dbReference type="HOGENOM" id="CLU_3026293_0_0_6"/>
<protein>
    <submittedName>
        <fullName evidence="1">Uncharacterized protein</fullName>
    </submittedName>
</protein>
<dbReference type="Proteomes" id="UP000001734">
    <property type="component" value="Plasmid pKP187"/>
</dbReference>
<evidence type="ECO:0000313" key="1">
    <source>
        <dbReference type="EMBL" id="ACI12015.1"/>
    </source>
</evidence>
<accession>B5RJV9</accession>
<geneLocation type="plasmid" evidence="1 2">
    <name>pKP187</name>
</geneLocation>
<dbReference type="BioCyc" id="KPNE507522:GI0B-5569-MONOMER"/>
<dbReference type="EMBL" id="CP000965">
    <property type="protein sequence ID" value="ACI12015.1"/>
    <property type="molecule type" value="Genomic_DNA"/>
</dbReference>
<dbReference type="KEGG" id="kpe:KPK_A0033"/>
<evidence type="ECO:0000313" key="2">
    <source>
        <dbReference type="Proteomes" id="UP000001734"/>
    </source>
</evidence>
<proteinExistence type="predicted"/>
<organism evidence="1 2">
    <name type="scientific">Klebsiella variicola (strain 342)</name>
    <name type="common">Klebsiella pneumoniae</name>
    <dbReference type="NCBI Taxonomy" id="507522"/>
    <lineage>
        <taxon>Bacteria</taxon>
        <taxon>Pseudomonadati</taxon>
        <taxon>Pseudomonadota</taxon>
        <taxon>Gammaproteobacteria</taxon>
        <taxon>Enterobacterales</taxon>
        <taxon>Enterobacteriaceae</taxon>
        <taxon>Klebsiella/Raoultella group</taxon>
        <taxon>Klebsiella</taxon>
        <taxon>Klebsiella pneumoniae complex</taxon>
    </lineage>
</organism>
<keyword evidence="1" id="KW-0614">Plasmid</keyword>
<name>B5RJV9_KLEV3</name>
<sequence>MFAAAALGPQAMPEAALLKISPVVSNYLPRPLADTLGPTGPKQPLCSQSISYFFR</sequence>
<reference evidence="1 2" key="1">
    <citation type="journal article" date="2008" name="PLoS Genet.">
        <title>Complete genome sequence of the N2-fixing broad host range endophyte Klebsiella pneumoniae 342 and virulence predictions verified in mice.</title>
        <authorList>
            <person name="Fouts D.E."/>
            <person name="Tyler H.L."/>
            <person name="DeBoy R.T."/>
            <person name="Daugherty S."/>
            <person name="Ren Q."/>
            <person name="Badger J.H."/>
            <person name="Durkin A.S."/>
            <person name="Huot H."/>
            <person name="Shrivastava S."/>
            <person name="Kothari S."/>
            <person name="Dodson R.J."/>
            <person name="Mohamoud Y."/>
            <person name="Khouri H."/>
            <person name="Roesch L.F."/>
            <person name="Krogfelt K.A."/>
            <person name="Struve C."/>
            <person name="Triplett E.W."/>
            <person name="Methe B.A."/>
        </authorList>
    </citation>
    <scope>NUCLEOTIDE SEQUENCE [LARGE SCALE GENOMIC DNA]</scope>
    <source>
        <strain evidence="1 2">342</strain>
        <plasmid evidence="2">Plasmid pKP187</plasmid>
    </source>
</reference>